<proteinExistence type="predicted"/>
<evidence type="ECO:0000313" key="2">
    <source>
        <dbReference type="Proteomes" id="UP000479000"/>
    </source>
</evidence>
<organism evidence="1 2">
    <name type="scientific">Nesidiocoris tenuis</name>
    <dbReference type="NCBI Taxonomy" id="355587"/>
    <lineage>
        <taxon>Eukaryota</taxon>
        <taxon>Metazoa</taxon>
        <taxon>Ecdysozoa</taxon>
        <taxon>Arthropoda</taxon>
        <taxon>Hexapoda</taxon>
        <taxon>Insecta</taxon>
        <taxon>Pterygota</taxon>
        <taxon>Neoptera</taxon>
        <taxon>Paraneoptera</taxon>
        <taxon>Hemiptera</taxon>
        <taxon>Heteroptera</taxon>
        <taxon>Panheteroptera</taxon>
        <taxon>Cimicomorpha</taxon>
        <taxon>Miridae</taxon>
        <taxon>Dicyphina</taxon>
        <taxon>Nesidiocoris</taxon>
    </lineage>
</organism>
<keyword evidence="2" id="KW-1185">Reference proteome</keyword>
<gene>
    <name evidence="1" type="ORF">NTEN_LOCUS15491</name>
</gene>
<accession>A0A6H5H096</accession>
<reference evidence="1 2" key="1">
    <citation type="submission" date="2020-02" db="EMBL/GenBank/DDBJ databases">
        <authorList>
            <person name="Ferguson B K."/>
        </authorList>
    </citation>
    <scope>NUCLEOTIDE SEQUENCE [LARGE SCALE GENOMIC DNA]</scope>
</reference>
<name>A0A6H5H096_9HEMI</name>
<evidence type="ECO:0000313" key="1">
    <source>
        <dbReference type="EMBL" id="CAB0010447.1"/>
    </source>
</evidence>
<protein>
    <submittedName>
        <fullName evidence="1">Uncharacterized protein</fullName>
    </submittedName>
</protein>
<dbReference type="Proteomes" id="UP000479000">
    <property type="component" value="Unassembled WGS sequence"/>
</dbReference>
<dbReference type="AlphaFoldDB" id="A0A6H5H096"/>
<sequence>MEMNLLLVIKNWLNGAFYRCAVKKIGKYDYAYNDLESGGSKVNSNHIEPNPAAPTRDGIYIYNDTIYLYKAPKLPNLKGHAHFDPSTSGIPLHKYKASKFFVRFIRGGRLLNCSSTGAEPEKTLFILG</sequence>
<dbReference type="EMBL" id="CADCXU010023035">
    <property type="protein sequence ID" value="CAB0010447.1"/>
    <property type="molecule type" value="Genomic_DNA"/>
</dbReference>